<keyword evidence="1" id="KW-0812">Transmembrane</keyword>
<gene>
    <name evidence="2" type="ORF">COY20_00035</name>
</gene>
<protein>
    <submittedName>
        <fullName evidence="2">Uncharacterized protein</fullName>
    </submittedName>
</protein>
<proteinExistence type="predicted"/>
<feature type="transmembrane region" description="Helical" evidence="1">
    <location>
        <begin position="349"/>
        <end position="366"/>
    </location>
</feature>
<evidence type="ECO:0000256" key="1">
    <source>
        <dbReference type="SAM" id="Phobius"/>
    </source>
</evidence>
<dbReference type="Gene3D" id="3.20.20.510">
    <property type="entry name" value="Uncharacterised protein PF12979, DUF3863"/>
    <property type="match status" value="1"/>
</dbReference>
<keyword evidence="1" id="KW-0472">Membrane</keyword>
<dbReference type="Proteomes" id="UP000229336">
    <property type="component" value="Unassembled WGS sequence"/>
</dbReference>
<evidence type="ECO:0000313" key="2">
    <source>
        <dbReference type="EMBL" id="PIZ61516.1"/>
    </source>
</evidence>
<organism evidence="2 3">
    <name type="scientific">Candidatus Shapirobacteria bacterium CG_4_10_14_0_2_um_filter_40_12</name>
    <dbReference type="NCBI Taxonomy" id="1974871"/>
    <lineage>
        <taxon>Bacteria</taxon>
        <taxon>Candidatus Shapironibacteriota</taxon>
    </lineage>
</organism>
<comment type="caution">
    <text evidence="2">The sequence shown here is derived from an EMBL/GenBank/DDBJ whole genome shotgun (WGS) entry which is preliminary data.</text>
</comment>
<keyword evidence="1" id="KW-1133">Transmembrane helix</keyword>
<name>A0A2M7TUL8_9BACT</name>
<accession>A0A2M7TUL8</accession>
<feature type="transmembrane region" description="Helical" evidence="1">
    <location>
        <begin position="260"/>
        <end position="275"/>
    </location>
</feature>
<dbReference type="EMBL" id="PFNX01000003">
    <property type="protein sequence ID" value="PIZ61516.1"/>
    <property type="molecule type" value="Genomic_DNA"/>
</dbReference>
<feature type="non-terminal residue" evidence="2">
    <location>
        <position position="1"/>
    </location>
</feature>
<evidence type="ECO:0000313" key="3">
    <source>
        <dbReference type="Proteomes" id="UP000229336"/>
    </source>
</evidence>
<dbReference type="AlphaFoldDB" id="A0A2M7TUL8"/>
<feature type="transmembrane region" description="Helical" evidence="1">
    <location>
        <begin position="282"/>
        <end position="301"/>
    </location>
</feature>
<sequence length="375" mass="43715">SGYEREERVKIIDKIMDDFKTTFGYFPKSAGAWWIDSYSLNYLERKYRIRAALIVADQKTTDNYGVWGQWWGFPYFPDKTNILTPGNSKILVMQWAQRDPKTAYFGQGPEVSNHSLQANDYISLGLDTEYFKKIASIYFDQRNKLGQITVGLETGMESVPFQKEYERQLVWIKKEKITDLTMSQMADIYQQTYGKNPNEIWIENWRLTPEMRENLKFGEKTEYIKGMAFNDYFEKDTALFLNRIYNKNNLVKVPIIPTDWWWQIGLIVTGMLVAIKLPKVKWAGVAGVLGIVIWGMIHARYTVVNGEKMIGFLVDNLRFVGINLKHGWVSSDQNNLVAKSMLKIRVEQISYVYWLSLGLVVGKIYGKFNQTRKDK</sequence>
<reference evidence="3" key="1">
    <citation type="submission" date="2017-09" db="EMBL/GenBank/DDBJ databases">
        <title>Depth-based differentiation of microbial function through sediment-hosted aquifers and enrichment of novel symbionts in the deep terrestrial subsurface.</title>
        <authorList>
            <person name="Probst A.J."/>
            <person name="Ladd B."/>
            <person name="Jarett J.K."/>
            <person name="Geller-Mcgrath D.E."/>
            <person name="Sieber C.M.K."/>
            <person name="Emerson J.B."/>
            <person name="Anantharaman K."/>
            <person name="Thomas B.C."/>
            <person name="Malmstrom R."/>
            <person name="Stieglmeier M."/>
            <person name="Klingl A."/>
            <person name="Woyke T."/>
            <person name="Ryan C.M."/>
            <person name="Banfield J.F."/>
        </authorList>
    </citation>
    <scope>NUCLEOTIDE SEQUENCE [LARGE SCALE GENOMIC DNA]</scope>
</reference>